<evidence type="ECO:0000256" key="7">
    <source>
        <dbReference type="ARBA" id="ARBA00022917"/>
    </source>
</evidence>
<dbReference type="Gene3D" id="1.10.730.10">
    <property type="entry name" value="Isoleucyl-tRNA Synthetase, Domain 1"/>
    <property type="match status" value="1"/>
</dbReference>
<dbReference type="InterPro" id="IPR033911">
    <property type="entry name" value="MetRS_core"/>
</dbReference>
<keyword evidence="4 10" id="KW-0436">Ligase</keyword>
<dbReference type="SUPFAM" id="SSF52374">
    <property type="entry name" value="Nucleotidylyl transferase"/>
    <property type="match status" value="1"/>
</dbReference>
<evidence type="ECO:0000256" key="4">
    <source>
        <dbReference type="ARBA" id="ARBA00022598"/>
    </source>
</evidence>
<dbReference type="Pfam" id="PF09334">
    <property type="entry name" value="tRNA-synt_1g"/>
    <property type="match status" value="1"/>
</dbReference>
<dbReference type="PANTHER" id="PTHR43326">
    <property type="entry name" value="METHIONYL-TRNA SYNTHETASE"/>
    <property type="match status" value="1"/>
</dbReference>
<evidence type="ECO:0000256" key="6">
    <source>
        <dbReference type="ARBA" id="ARBA00022840"/>
    </source>
</evidence>
<dbReference type="CDD" id="cd00814">
    <property type="entry name" value="MetRS_core"/>
    <property type="match status" value="1"/>
</dbReference>
<feature type="domain" description="Methionyl/Leucyl tRNA synthetase" evidence="12">
    <location>
        <begin position="3"/>
        <end position="376"/>
    </location>
</feature>
<sequence length="529" mass="59039">MSYLVTAPIYYANAKPHIGSLYTTILADILARAAILAGESPSSTRLLTGTDEHGLKIEQAAKKAGQAPAEFVASVSKSFEQSFLQFGLDRETLVFAHTTDPRHRQLVQTVVKSLDQAGLIYKKEYRGWYCVGCEEYKEEYQESAAAELNVEAPSCPLHQHPLSLVTEPIYFFRLSQFQDDLIRVIESQRFRIEPATRRHEVLSFLAQPLRDIPISRQRSKVAWGIDFPLDCDHTVYVWLDALLYYLTFSDETLDSTGAKPSFWPANVQLIGKDILRFHAIILPAVLLALDLPLPNCLLAHGFFTVEGQKMSKSLGNVLTPDSLLEALPGPLATEAVRYLLVTMTQVGEDADITLTRFQDRYQAELVNGLGNLTQRLITLAVKAQFEVENWQALSGSTTDEASDHTSDQTIDQTSDQTSRVAANFDLDQLKLDPNQPLTLTHQLEALWQQFEAINQRLSQSAPWLGLNPEATPAARHQAEQVIAEELNTLRRLVQVSLSAVMPVTAQTIETQIATLTPVALFPRLSTLKR</sequence>
<dbReference type="GO" id="GO:0006431">
    <property type="term" value="P:methionyl-tRNA aminoacylation"/>
    <property type="evidence" value="ECO:0007669"/>
    <property type="project" value="InterPro"/>
</dbReference>
<evidence type="ECO:0000313" key="14">
    <source>
        <dbReference type="Proteomes" id="UP000316253"/>
    </source>
</evidence>
<evidence type="ECO:0000256" key="1">
    <source>
        <dbReference type="ARBA" id="ARBA00003314"/>
    </source>
</evidence>
<dbReference type="EMBL" id="VMFD01000018">
    <property type="protein sequence ID" value="TSC66022.1"/>
    <property type="molecule type" value="Genomic_DNA"/>
</dbReference>
<dbReference type="InterPro" id="IPR014729">
    <property type="entry name" value="Rossmann-like_a/b/a_fold"/>
</dbReference>
<dbReference type="Gene3D" id="2.170.220.10">
    <property type="match status" value="1"/>
</dbReference>
<dbReference type="GO" id="GO:0004825">
    <property type="term" value="F:methionine-tRNA ligase activity"/>
    <property type="evidence" value="ECO:0007669"/>
    <property type="project" value="UniProtKB-EC"/>
</dbReference>
<evidence type="ECO:0000256" key="5">
    <source>
        <dbReference type="ARBA" id="ARBA00022741"/>
    </source>
</evidence>
<dbReference type="InterPro" id="IPR014758">
    <property type="entry name" value="Met-tRNA_synth"/>
</dbReference>
<keyword evidence="5 10" id="KW-0547">Nucleotide-binding</keyword>
<organism evidence="13 14">
    <name type="scientific">Candidatus Berkelbacteria bacterium Gr01-1014_85</name>
    <dbReference type="NCBI Taxonomy" id="2017150"/>
    <lineage>
        <taxon>Bacteria</taxon>
        <taxon>Candidatus Berkelbacteria</taxon>
    </lineage>
</organism>
<dbReference type="EC" id="6.1.1.10" evidence="2"/>
<dbReference type="PRINTS" id="PR01041">
    <property type="entry name" value="TRNASYNTHMET"/>
</dbReference>
<dbReference type="InterPro" id="IPR009080">
    <property type="entry name" value="tRNAsynth_Ia_anticodon-bd"/>
</dbReference>
<dbReference type="InterPro" id="IPR023457">
    <property type="entry name" value="Met-tRNA_synth_2"/>
</dbReference>
<evidence type="ECO:0000256" key="3">
    <source>
        <dbReference type="ARBA" id="ARBA00018753"/>
    </source>
</evidence>
<evidence type="ECO:0000256" key="9">
    <source>
        <dbReference type="ARBA" id="ARBA00030904"/>
    </source>
</evidence>
<dbReference type="NCBIfam" id="TIGR00398">
    <property type="entry name" value="metG"/>
    <property type="match status" value="1"/>
</dbReference>
<comment type="caution">
    <text evidence="13">The sequence shown here is derived from an EMBL/GenBank/DDBJ whole genome shotgun (WGS) entry which is preliminary data.</text>
</comment>
<dbReference type="AlphaFoldDB" id="A0A554JCD2"/>
<dbReference type="FunFam" id="2.170.220.10:FF:000003">
    <property type="entry name" value="Methionine--tRNA ligase"/>
    <property type="match status" value="1"/>
</dbReference>
<name>A0A554JCD2_9BACT</name>
<dbReference type="PANTHER" id="PTHR43326:SF1">
    <property type="entry name" value="METHIONINE--TRNA LIGASE, MITOCHONDRIAL"/>
    <property type="match status" value="1"/>
</dbReference>
<evidence type="ECO:0000259" key="12">
    <source>
        <dbReference type="Pfam" id="PF09334"/>
    </source>
</evidence>
<comment type="function">
    <text evidence="1">Is required not only for elongation of protein synthesis but also for the initiation of all mRNA translation through initiator tRNA(fMet) aminoacylation.</text>
</comment>
<dbReference type="InterPro" id="IPR015413">
    <property type="entry name" value="Methionyl/Leucyl_tRNA_Synth"/>
</dbReference>
<reference evidence="13 14" key="1">
    <citation type="submission" date="2017-08" db="EMBL/GenBank/DDBJ databases">
        <title>Mechanisms for carbon and nitrogen cycling indicate functional differentiation within the Candidate Phyla Radiation.</title>
        <authorList>
            <person name="Danczak R.E."/>
            <person name="Johnston M.D."/>
            <person name="Kenah C."/>
            <person name="Slattery M."/>
            <person name="Wrighton K.C."/>
            <person name="Wilkins M.J."/>
        </authorList>
    </citation>
    <scope>NUCLEOTIDE SEQUENCE [LARGE SCALE GENOMIC DNA]</scope>
    <source>
        <strain evidence="13">Gr01-1014_85</strain>
    </source>
</reference>
<evidence type="ECO:0000256" key="10">
    <source>
        <dbReference type="RuleBase" id="RU363039"/>
    </source>
</evidence>
<gene>
    <name evidence="13" type="ORF">CEO22_258</name>
</gene>
<evidence type="ECO:0000313" key="13">
    <source>
        <dbReference type="EMBL" id="TSC66022.1"/>
    </source>
</evidence>
<feature type="compositionally biased region" description="Polar residues" evidence="11">
    <location>
        <begin position="407"/>
        <end position="417"/>
    </location>
</feature>
<dbReference type="GO" id="GO:0005524">
    <property type="term" value="F:ATP binding"/>
    <property type="evidence" value="ECO:0007669"/>
    <property type="project" value="UniProtKB-KW"/>
</dbReference>
<accession>A0A554JCD2</accession>
<dbReference type="Proteomes" id="UP000316253">
    <property type="component" value="Unassembled WGS sequence"/>
</dbReference>
<proteinExistence type="inferred from homology"/>
<feature type="region of interest" description="Disordered" evidence="11">
    <location>
        <begin position="396"/>
        <end position="417"/>
    </location>
</feature>
<keyword evidence="7 10" id="KW-0648">Protein biosynthesis</keyword>
<dbReference type="Gene3D" id="3.40.50.620">
    <property type="entry name" value="HUPs"/>
    <property type="match status" value="1"/>
</dbReference>
<keyword evidence="6 10" id="KW-0067">ATP-binding</keyword>
<dbReference type="SUPFAM" id="SSF47323">
    <property type="entry name" value="Anticodon-binding domain of a subclass of class I aminoacyl-tRNA synthetases"/>
    <property type="match status" value="1"/>
</dbReference>
<evidence type="ECO:0000256" key="8">
    <source>
        <dbReference type="ARBA" id="ARBA00023146"/>
    </source>
</evidence>
<evidence type="ECO:0000256" key="2">
    <source>
        <dbReference type="ARBA" id="ARBA00012838"/>
    </source>
</evidence>
<keyword evidence="8 10" id="KW-0030">Aminoacyl-tRNA synthetase</keyword>
<protein>
    <recommendedName>
        <fullName evidence="3">Methionine--tRNA ligase</fullName>
        <ecNumber evidence="2">6.1.1.10</ecNumber>
    </recommendedName>
    <alternativeName>
        <fullName evidence="9">Methionyl-tRNA synthetase</fullName>
    </alternativeName>
</protein>
<comment type="similarity">
    <text evidence="10">Belongs to the class-I aminoacyl-tRNA synthetase family.</text>
</comment>
<evidence type="ECO:0000256" key="11">
    <source>
        <dbReference type="SAM" id="MobiDB-lite"/>
    </source>
</evidence>